<dbReference type="EMBL" id="DQIR01047016">
    <property type="protein sequence ID" value="HDA02492.1"/>
    <property type="molecule type" value="Transcribed_RNA"/>
</dbReference>
<dbReference type="EMBL" id="DQIR01046518">
    <property type="protein sequence ID" value="HDA01994.1"/>
    <property type="molecule type" value="Transcribed_RNA"/>
</dbReference>
<organism evidence="2">
    <name type="scientific">Sus scrofa</name>
    <name type="common">Pig</name>
    <dbReference type="NCBI Taxonomy" id="9823"/>
    <lineage>
        <taxon>Eukaryota</taxon>
        <taxon>Metazoa</taxon>
        <taxon>Chordata</taxon>
        <taxon>Craniata</taxon>
        <taxon>Vertebrata</taxon>
        <taxon>Euteleostomi</taxon>
        <taxon>Mammalia</taxon>
        <taxon>Eutheria</taxon>
        <taxon>Laurasiatheria</taxon>
        <taxon>Artiodactyla</taxon>
        <taxon>Suina</taxon>
        <taxon>Suidae</taxon>
        <taxon>Sus</taxon>
    </lineage>
</organism>
<dbReference type="AlphaFoldDB" id="A0A480FPF3"/>
<feature type="transmembrane region" description="Helical" evidence="1">
    <location>
        <begin position="112"/>
        <end position="130"/>
    </location>
</feature>
<sequence>MAVTDVSLRWRWARVLEAADGGVSAATTLPGAGLGGAARGGSAALPEEAGAQRVPAWEGREDGPGGWNLDCGQGRAERVLSIERHLPSCAGEARVPCGCIDVSSSSSVSHSAPPFFCLYCLFFFFFHFCIKKKTLFSMSFCLSFFLFTLQLRTPSPRTVTI</sequence>
<keyword evidence="1" id="KW-0812">Transmembrane</keyword>
<evidence type="ECO:0000313" key="2">
    <source>
        <dbReference type="EMBL" id="HDA01994.1"/>
    </source>
</evidence>
<keyword evidence="1" id="KW-1133">Transmembrane helix</keyword>
<name>A0A480FPF3_PIG</name>
<evidence type="ECO:0000256" key="1">
    <source>
        <dbReference type="SAM" id="Phobius"/>
    </source>
</evidence>
<protein>
    <submittedName>
        <fullName evidence="2">Centrobin-like</fullName>
    </submittedName>
</protein>
<keyword evidence="1" id="KW-0472">Membrane</keyword>
<accession>A0A480FPF3</accession>
<proteinExistence type="predicted"/>
<reference evidence="2" key="1">
    <citation type="journal article" date="2019" name="PeerJ">
        <title>Genes of the pig, Sus scrofa, reconstructed with EvidentialGene.</title>
        <authorList>
            <person name="Gilbert D.G."/>
        </authorList>
    </citation>
    <scope>NUCLEOTIDE SEQUENCE</scope>
</reference>